<comment type="subunit">
    <text evidence="5">Interacts with FtsZ.</text>
</comment>
<evidence type="ECO:0000256" key="4">
    <source>
        <dbReference type="ARBA" id="ARBA00023306"/>
    </source>
</evidence>
<dbReference type="EMBL" id="FNFX01000001">
    <property type="protein sequence ID" value="SDK19158.1"/>
    <property type="molecule type" value="Genomic_DNA"/>
</dbReference>
<evidence type="ECO:0000256" key="2">
    <source>
        <dbReference type="ARBA" id="ARBA00022618"/>
    </source>
</evidence>
<dbReference type="RefSeq" id="WP_091469490.1">
    <property type="nucleotide sequence ID" value="NZ_FNFX01000001.1"/>
</dbReference>
<sequence length="257" mass="29965">MSSYEFPFNERIRTYLRLEDLFVKMLHHIETGHEISHHVALISMLQVLDLIDRGDLKVDLLQELERHKVQLSFLQNNPNIDQQALNSTLLSLERCATTLRADHQKLGQSLRDNDWLMSVKQRTSIPGGVCEFDLPSYRHWLYLPVERRKADFEQWLSRLKPMYESIRMILQLLRGSGQVMSVVAHNGAYQQQLSGHKPAQLLRIEVNHDECFPEVSANKYAINIRFQKLDFVQRPKGCEQDIPFRMIICNFTGAGHN</sequence>
<dbReference type="PANTHER" id="PTHR39455">
    <property type="entry name" value="CELL DIVISION PROTEIN ZAPD"/>
    <property type="match status" value="1"/>
</dbReference>
<keyword evidence="1 5" id="KW-0963">Cytoplasm</keyword>
<dbReference type="GO" id="GO:0005737">
    <property type="term" value="C:cytoplasm"/>
    <property type="evidence" value="ECO:0007669"/>
    <property type="project" value="UniProtKB-SubCell"/>
</dbReference>
<comment type="function">
    <text evidence="5">Cell division factor that enhances FtsZ-ring assembly. Directly interacts with FtsZ and promotes bundling of FtsZ protofilaments, with a reduction in FtsZ GTPase activity.</text>
</comment>
<reference evidence="7" key="1">
    <citation type="submission" date="2016-10" db="EMBL/GenBank/DDBJ databases">
        <authorList>
            <person name="Varghese N."/>
            <person name="Submissions S."/>
        </authorList>
    </citation>
    <scope>NUCLEOTIDE SEQUENCE [LARGE SCALE GENOMIC DNA]</scope>
    <source>
        <strain evidence="7">CBMB127</strain>
    </source>
</reference>
<dbReference type="GO" id="GO:0000917">
    <property type="term" value="P:division septum assembly"/>
    <property type="evidence" value="ECO:0007669"/>
    <property type="project" value="UniProtKB-KW"/>
</dbReference>
<keyword evidence="7" id="KW-1185">Reference proteome</keyword>
<comment type="similarity">
    <text evidence="5">Belongs to the ZapD family.</text>
</comment>
<dbReference type="NCBIfam" id="NF003656">
    <property type="entry name" value="PRK05287.1-4"/>
    <property type="match status" value="1"/>
</dbReference>
<gene>
    <name evidence="5" type="primary">zapD</name>
    <name evidence="6" type="ORF">SAMN05192566_0547</name>
</gene>
<dbReference type="PANTHER" id="PTHR39455:SF1">
    <property type="entry name" value="CELL DIVISION PROTEIN ZAPD"/>
    <property type="match status" value="1"/>
</dbReference>
<accession>A0A1G8ZVP3</accession>
<dbReference type="SUPFAM" id="SSF160950">
    <property type="entry name" value="YacF-like"/>
    <property type="match status" value="1"/>
</dbReference>
<evidence type="ECO:0000256" key="1">
    <source>
        <dbReference type="ARBA" id="ARBA00022490"/>
    </source>
</evidence>
<dbReference type="InterPro" id="IPR009777">
    <property type="entry name" value="ZapD"/>
</dbReference>
<dbReference type="InterPro" id="IPR036268">
    <property type="entry name" value="ZapD_sf"/>
</dbReference>
<dbReference type="HAMAP" id="MF_01092">
    <property type="entry name" value="ZapD"/>
    <property type="match status" value="1"/>
</dbReference>
<dbReference type="AlphaFoldDB" id="A0A1G8ZVP3"/>
<organism evidence="6 7">
    <name type="scientific">Methylophilus rhizosphaerae</name>
    <dbReference type="NCBI Taxonomy" id="492660"/>
    <lineage>
        <taxon>Bacteria</taxon>
        <taxon>Pseudomonadati</taxon>
        <taxon>Pseudomonadota</taxon>
        <taxon>Betaproteobacteria</taxon>
        <taxon>Nitrosomonadales</taxon>
        <taxon>Methylophilaceae</taxon>
        <taxon>Methylophilus</taxon>
    </lineage>
</organism>
<evidence type="ECO:0000313" key="7">
    <source>
        <dbReference type="Proteomes" id="UP000198629"/>
    </source>
</evidence>
<dbReference type="Pfam" id="PF07072">
    <property type="entry name" value="ZapD"/>
    <property type="match status" value="1"/>
</dbReference>
<keyword evidence="3 5" id="KW-0717">Septation</keyword>
<evidence type="ECO:0000256" key="5">
    <source>
        <dbReference type="HAMAP-Rule" id="MF_01092"/>
    </source>
</evidence>
<dbReference type="Proteomes" id="UP000198629">
    <property type="component" value="Unassembled WGS sequence"/>
</dbReference>
<keyword evidence="4 5" id="KW-0131">Cell cycle</keyword>
<protein>
    <recommendedName>
        <fullName evidence="5">Cell division protein ZapD</fullName>
    </recommendedName>
    <alternativeName>
        <fullName evidence="5">Z ring-associated protein D</fullName>
    </alternativeName>
</protein>
<dbReference type="Gene3D" id="2.60.440.10">
    <property type="entry name" value="YacF-like domains"/>
    <property type="match status" value="1"/>
</dbReference>
<name>A0A1G8ZVP3_9PROT</name>
<dbReference type="OrthoDB" id="5294622at2"/>
<dbReference type="Gene3D" id="1.10.3900.10">
    <property type="entry name" value="YacF-like"/>
    <property type="match status" value="1"/>
</dbReference>
<comment type="subcellular location">
    <subcellularLocation>
        <location evidence="5">Cytoplasm</location>
    </subcellularLocation>
    <text evidence="5">Localizes to mid-cell in an FtsZ-dependent manner.</text>
</comment>
<evidence type="ECO:0000256" key="3">
    <source>
        <dbReference type="ARBA" id="ARBA00023210"/>
    </source>
</evidence>
<keyword evidence="2 5" id="KW-0132">Cell division</keyword>
<proteinExistence type="inferred from homology"/>
<dbReference type="GO" id="GO:0032153">
    <property type="term" value="C:cell division site"/>
    <property type="evidence" value="ECO:0007669"/>
    <property type="project" value="TreeGrafter"/>
</dbReference>
<evidence type="ECO:0000313" key="6">
    <source>
        <dbReference type="EMBL" id="SDK19158.1"/>
    </source>
</evidence>
<dbReference type="GO" id="GO:0043093">
    <property type="term" value="P:FtsZ-dependent cytokinesis"/>
    <property type="evidence" value="ECO:0007669"/>
    <property type="project" value="UniProtKB-UniRule"/>
</dbReference>
<dbReference type="STRING" id="492660.SAMN05192566_0547"/>
<dbReference type="InterPro" id="IPR027462">
    <property type="entry name" value="ZapD_C"/>
</dbReference>